<feature type="chain" id="PRO_5018002671" description="WD40 repeat domain-containing protein" evidence="2">
    <location>
        <begin position="29"/>
        <end position="357"/>
    </location>
</feature>
<evidence type="ECO:0008006" key="5">
    <source>
        <dbReference type="Google" id="ProtNLM"/>
    </source>
</evidence>
<evidence type="ECO:0000313" key="4">
    <source>
        <dbReference type="Proteomes" id="UP000278673"/>
    </source>
</evidence>
<organism evidence="3 4">
    <name type="scientific">Streptomyces triticirhizae</name>
    <dbReference type="NCBI Taxonomy" id="2483353"/>
    <lineage>
        <taxon>Bacteria</taxon>
        <taxon>Bacillati</taxon>
        <taxon>Actinomycetota</taxon>
        <taxon>Actinomycetes</taxon>
        <taxon>Kitasatosporales</taxon>
        <taxon>Streptomycetaceae</taxon>
        <taxon>Streptomyces</taxon>
    </lineage>
</organism>
<feature type="region of interest" description="Disordered" evidence="1">
    <location>
        <begin position="281"/>
        <end position="326"/>
    </location>
</feature>
<dbReference type="EMBL" id="RFFJ01000020">
    <property type="protein sequence ID" value="RMI43858.1"/>
    <property type="molecule type" value="Genomic_DNA"/>
</dbReference>
<gene>
    <name evidence="3" type="ORF">EBN88_06265</name>
</gene>
<protein>
    <recommendedName>
        <fullName evidence="5">WD40 repeat domain-containing protein</fullName>
    </recommendedName>
</protein>
<keyword evidence="2" id="KW-0732">Signal</keyword>
<dbReference type="SUPFAM" id="SSF75011">
    <property type="entry name" value="3-carboxy-cis,cis-mucoante lactonizing enzyme"/>
    <property type="match status" value="1"/>
</dbReference>
<reference evidence="3 4" key="1">
    <citation type="submission" date="2018-10" db="EMBL/GenBank/DDBJ databases">
        <title>Isolation, diversity and antifungal activity of actinobacteria from wheat.</title>
        <authorList>
            <person name="Han C."/>
        </authorList>
    </citation>
    <scope>NUCLEOTIDE SEQUENCE [LARGE SCALE GENOMIC DNA]</scope>
    <source>
        <strain evidence="3 4">NEAU-YY642</strain>
    </source>
</reference>
<sequence length="357" mass="37531">MPTWISRVLVVPCLVVGVWAGVAPVAVADDGESDDGPAEFTLADPRLTESSGLAASSRHPDVYWTHNDSDDAARIYAVDGTTGETRATVSLEGVTARDVEAISLGPDGDLYVADIGDNFGGEWPEVWIYRLPEPAELADATVAPTVYTVQYADGPRDAEALMVHPATGRVYIASKNGDGEGGLYAGPEELSEAGVNVFERVADIELEVTDGAFAPDGSRLLLRGYFAARMFAWGEDGMPQRLERRVRVPLQQQGESVTFATGGRYLMFGSEGEGSRVEPIELEGELLPESVAAEDRAREEGTDEGANERGASGGSGDGESNDGDGGISANSVMVLLVVGAIALLASRRLPGKGGKGE</sequence>
<evidence type="ECO:0000313" key="3">
    <source>
        <dbReference type="EMBL" id="RMI43858.1"/>
    </source>
</evidence>
<evidence type="ECO:0000256" key="2">
    <source>
        <dbReference type="SAM" id="SignalP"/>
    </source>
</evidence>
<dbReference type="AlphaFoldDB" id="A0A3M2M9P8"/>
<evidence type="ECO:0000256" key="1">
    <source>
        <dbReference type="SAM" id="MobiDB-lite"/>
    </source>
</evidence>
<proteinExistence type="predicted"/>
<accession>A0A3M2M9P8</accession>
<comment type="caution">
    <text evidence="3">The sequence shown here is derived from an EMBL/GenBank/DDBJ whole genome shotgun (WGS) entry which is preliminary data.</text>
</comment>
<keyword evidence="4" id="KW-1185">Reference proteome</keyword>
<dbReference type="Proteomes" id="UP000278673">
    <property type="component" value="Unassembled WGS sequence"/>
</dbReference>
<feature type="signal peptide" evidence="2">
    <location>
        <begin position="1"/>
        <end position="28"/>
    </location>
</feature>
<name>A0A3M2M9P8_9ACTN</name>
<dbReference type="RefSeq" id="WP_122182801.1">
    <property type="nucleotide sequence ID" value="NZ_RFFJ01000020.1"/>
</dbReference>